<reference evidence="2 3" key="1">
    <citation type="submission" date="2017-04" db="EMBL/GenBank/DDBJ databases">
        <authorList>
            <person name="Afonso C.L."/>
            <person name="Miller P.J."/>
            <person name="Scott M.A."/>
            <person name="Spackman E."/>
            <person name="Goraichik I."/>
            <person name="Dimitrov K.M."/>
            <person name="Suarez D.L."/>
            <person name="Swayne D.E."/>
        </authorList>
    </citation>
    <scope>NUCLEOTIDE SEQUENCE [LARGE SCALE GENOMIC DNA]</scope>
    <source>
        <strain evidence="2 3">N3/975</strain>
    </source>
</reference>
<dbReference type="Proteomes" id="UP000192940">
    <property type="component" value="Chromosome I"/>
</dbReference>
<dbReference type="PROSITE" id="PS51257">
    <property type="entry name" value="PROKAR_LIPOPROTEIN"/>
    <property type="match status" value="1"/>
</dbReference>
<accession>A0A1X7HTR7</accession>
<organism evidence="2 3">
    <name type="scientific">Paenibacillus uliginis N3/975</name>
    <dbReference type="NCBI Taxonomy" id="1313296"/>
    <lineage>
        <taxon>Bacteria</taxon>
        <taxon>Bacillati</taxon>
        <taxon>Bacillota</taxon>
        <taxon>Bacilli</taxon>
        <taxon>Bacillales</taxon>
        <taxon>Paenibacillaceae</taxon>
        <taxon>Paenibacillus</taxon>
    </lineage>
</organism>
<proteinExistence type="predicted"/>
<protein>
    <recommendedName>
        <fullName evidence="4">Lipoprotein</fullName>
    </recommendedName>
</protein>
<evidence type="ECO:0000256" key="1">
    <source>
        <dbReference type="SAM" id="SignalP"/>
    </source>
</evidence>
<feature type="signal peptide" evidence="1">
    <location>
        <begin position="1"/>
        <end position="22"/>
    </location>
</feature>
<name>A0A1X7HTR7_9BACL</name>
<feature type="chain" id="PRO_5012824027" description="Lipoprotein" evidence="1">
    <location>
        <begin position="23"/>
        <end position="132"/>
    </location>
</feature>
<sequence length="132" mass="14765">MRKMLIFLLSLLLLLTACSARSSQTQEQQTQNFGNPTAEEILKSNPDADLLQLRNIVYIKAEDNSWVQQENLGSLQEVGEVQSIYDGNRPFENEMSTKLAPGTKIYEPTQHGLIIVAVNNGIEIRYIGLVEG</sequence>
<keyword evidence="3" id="KW-1185">Reference proteome</keyword>
<dbReference type="AlphaFoldDB" id="A0A1X7HTR7"/>
<evidence type="ECO:0000313" key="3">
    <source>
        <dbReference type="Proteomes" id="UP000192940"/>
    </source>
</evidence>
<dbReference type="EMBL" id="LT840184">
    <property type="protein sequence ID" value="SMF92321.1"/>
    <property type="molecule type" value="Genomic_DNA"/>
</dbReference>
<evidence type="ECO:0000313" key="2">
    <source>
        <dbReference type="EMBL" id="SMF92321.1"/>
    </source>
</evidence>
<gene>
    <name evidence="2" type="ORF">SAMN05661091_5771</name>
</gene>
<keyword evidence="1" id="KW-0732">Signal</keyword>
<dbReference type="RefSeq" id="WP_208916426.1">
    <property type="nucleotide sequence ID" value="NZ_LT840184.1"/>
</dbReference>
<evidence type="ECO:0008006" key="4">
    <source>
        <dbReference type="Google" id="ProtNLM"/>
    </source>
</evidence>